<dbReference type="Proteomes" id="UP000199251">
    <property type="component" value="Unassembled WGS sequence"/>
</dbReference>
<accession>A0A0E4CPK1</accession>
<dbReference type="GO" id="GO:0005524">
    <property type="term" value="F:ATP binding"/>
    <property type="evidence" value="ECO:0007669"/>
    <property type="project" value="InterPro"/>
</dbReference>
<sequence length="873" mass="94293">MPRYVVALAECSSAPAAAVGGKAVGLGALLAAGIPVPAGFAVTTSAYRESVAPIRHDLDTIAAMTALDDGAASRRLRALFDGLPLPERVATQLREAYLALDPSGTAPVAVRSSATAEDLVDASFAGQQDTYLGVRGVESVIAHVAQCWGSLFTPHAIGYRRRFDVPLDDLAMAVVVQSMVEAEAAGVMMSLDPITGDRATVFISAAHGLGEGVVVGDIESDSIWVDKSGPAVTRMESVHQTDAYRYDADGTVRRQPLAPELQDKPALSTEEAIELARIAVRMEQKQGCPQDLEWAIGLDGAGARRIWLLQSRPETIWANRSPQPSNRPSALHGPTWPDTTWTTTNVGESVPGIPTPLGWSMWSVAGEIAMRSAFHAIGALSRTELEIPESPQDRLLGIFLGHASLSVSLLCDWAERVPGTDPVTMAEQIFSARPAGYLPRSRRRYYPRVALKAGVPLFRVKRMVLSDRIDAEAFRVKALRTLADSDERITRQLLEDALAMHRRCLSTQTLLTMAVCQPITDALLRIATSVGFSGEELMAGYGGHDETAAVTDMWACSRGTLDLDTFLARHGFHAWQEGELSAASWREDPTPVLNLIESYKSRGEDADPAIAEKQRMATRERLESDFLAALPRARKPLGRLLLRLARTYVPLRGIAKGSFVQTLDVVRAAARRLGTLLHDRGVLADREDIFYLTLPELRTDLPAEAGALVAERRRERASYATLELPTVWTGEATPIETVPIADDNVIVGRGASPGVVDGRARVVTSPDDAQIDEGEILIAHNTDPSWASLMFLSSGLVADIGGVMSHTAIVARELTLPCVVNTKFATKALRTGDLIRVNGTRGTVEVLERVGIYPAPTVDTHSSPTPRTEEHAT</sequence>
<dbReference type="Gene3D" id="3.50.30.10">
    <property type="entry name" value="Phosphohistidine domain"/>
    <property type="match status" value="1"/>
</dbReference>
<dbReference type="Gene3D" id="3.30.470.20">
    <property type="entry name" value="ATP-grasp fold, B domain"/>
    <property type="match status" value="1"/>
</dbReference>
<dbReference type="AlphaFoldDB" id="A0A0E4CPK1"/>
<dbReference type="RefSeq" id="WP_175364484.1">
    <property type="nucleotide sequence ID" value="NZ_CTEE01000001.1"/>
</dbReference>
<dbReference type="Pfam" id="PF00391">
    <property type="entry name" value="PEP-utilizers"/>
    <property type="match status" value="1"/>
</dbReference>
<dbReference type="GO" id="GO:0016301">
    <property type="term" value="F:kinase activity"/>
    <property type="evidence" value="ECO:0007669"/>
    <property type="project" value="InterPro"/>
</dbReference>
<name>A0A0E4CPK1_MYCLN</name>
<organism evidence="3 4">
    <name type="scientific">Mycobacterium lentiflavum</name>
    <dbReference type="NCBI Taxonomy" id="141349"/>
    <lineage>
        <taxon>Bacteria</taxon>
        <taxon>Bacillati</taxon>
        <taxon>Actinomycetota</taxon>
        <taxon>Actinomycetes</taxon>
        <taxon>Mycobacteriales</taxon>
        <taxon>Mycobacteriaceae</taxon>
        <taxon>Mycobacterium</taxon>
        <taxon>Mycobacterium simiae complex</taxon>
    </lineage>
</organism>
<protein>
    <submittedName>
        <fullName evidence="3">PEP-utilizing protein</fullName>
    </submittedName>
</protein>
<reference evidence="3 4" key="1">
    <citation type="submission" date="2015-03" db="EMBL/GenBank/DDBJ databases">
        <authorList>
            <person name="Urmite Genomes"/>
        </authorList>
    </citation>
    <scope>NUCLEOTIDE SEQUENCE [LARGE SCALE GENOMIC DNA]</scope>
    <source>
        <strain evidence="3 4">CSUR P1491</strain>
    </source>
</reference>
<dbReference type="InterPro" id="IPR013815">
    <property type="entry name" value="ATP_grasp_subdomain_1"/>
</dbReference>
<dbReference type="SUPFAM" id="SSF52009">
    <property type="entry name" value="Phosphohistidine domain"/>
    <property type="match status" value="1"/>
</dbReference>
<dbReference type="PANTHER" id="PTHR43615:SF1">
    <property type="entry name" value="PPDK_N DOMAIN-CONTAINING PROTEIN"/>
    <property type="match status" value="1"/>
</dbReference>
<evidence type="ECO:0000259" key="1">
    <source>
        <dbReference type="Pfam" id="PF00391"/>
    </source>
</evidence>
<dbReference type="PANTHER" id="PTHR43615">
    <property type="entry name" value="PHOSPHOENOLPYRUVATE SYNTHASE-RELATED"/>
    <property type="match status" value="1"/>
</dbReference>
<dbReference type="InterPro" id="IPR036637">
    <property type="entry name" value="Phosphohistidine_dom_sf"/>
</dbReference>
<dbReference type="InterPro" id="IPR008279">
    <property type="entry name" value="PEP-util_enz_mobile_dom"/>
</dbReference>
<dbReference type="EMBL" id="CTEE01000001">
    <property type="protein sequence ID" value="CQD17879.1"/>
    <property type="molecule type" value="Genomic_DNA"/>
</dbReference>
<proteinExistence type="predicted"/>
<dbReference type="InterPro" id="IPR002192">
    <property type="entry name" value="PPDK_AMP/ATP-bd"/>
</dbReference>
<evidence type="ECO:0000313" key="3">
    <source>
        <dbReference type="EMBL" id="CQD17879.1"/>
    </source>
</evidence>
<dbReference type="STRING" id="141349.BN1232_04042"/>
<dbReference type="Gene3D" id="3.30.1490.20">
    <property type="entry name" value="ATP-grasp fold, A domain"/>
    <property type="match status" value="1"/>
</dbReference>
<dbReference type="Pfam" id="PF01326">
    <property type="entry name" value="PPDK_N"/>
    <property type="match status" value="1"/>
</dbReference>
<feature type="domain" description="Pyruvate phosphate dikinase AMP/ATP-binding" evidence="2">
    <location>
        <begin position="18"/>
        <end position="324"/>
    </location>
</feature>
<feature type="domain" description="PEP-utilising enzyme mobile" evidence="1">
    <location>
        <begin position="771"/>
        <end position="842"/>
    </location>
</feature>
<dbReference type="InterPro" id="IPR051549">
    <property type="entry name" value="PEP_Utilizing_Enz"/>
</dbReference>
<evidence type="ECO:0000259" key="2">
    <source>
        <dbReference type="Pfam" id="PF01326"/>
    </source>
</evidence>
<gene>
    <name evidence="3" type="ORF">BN1232_04042</name>
</gene>
<evidence type="ECO:0000313" key="4">
    <source>
        <dbReference type="Proteomes" id="UP000199251"/>
    </source>
</evidence>
<dbReference type="SUPFAM" id="SSF56059">
    <property type="entry name" value="Glutathione synthetase ATP-binding domain-like"/>
    <property type="match status" value="1"/>
</dbReference>